<dbReference type="AlphaFoldDB" id="J0PVJ2"/>
<accession>J0PVJ2</accession>
<sequence>MGDTIILVSGDCNAILGHDLLEKKDGKAC</sequence>
<reference evidence="1 2" key="1">
    <citation type="submission" date="2012-03" db="EMBL/GenBank/DDBJ databases">
        <title>The Genome Sequence of Bartonella birtlesii LL-WM9.</title>
        <authorList>
            <consortium name="The Broad Institute Genome Sequencing Platform"/>
            <consortium name="The Broad Institute Genome Sequencing Center for Infectious Disease"/>
            <person name="Feldgarden M."/>
            <person name="Kirby J."/>
            <person name="Kosoy M."/>
            <person name="Birtles R."/>
            <person name="Probert W.S."/>
            <person name="Chiaraviglio L."/>
            <person name="Young S.K."/>
            <person name="Zeng Q."/>
            <person name="Gargeya S."/>
            <person name="Fitzgerald M."/>
            <person name="Haas B."/>
            <person name="Abouelleil A."/>
            <person name="Alvarado L."/>
            <person name="Arachchi H.M."/>
            <person name="Berlin A."/>
            <person name="Chapman S.B."/>
            <person name="Gearin G."/>
            <person name="Goldberg J."/>
            <person name="Griggs A."/>
            <person name="Gujja S."/>
            <person name="Hansen M."/>
            <person name="Heiman D."/>
            <person name="Howarth C."/>
            <person name="Larimer J."/>
            <person name="Lui A."/>
            <person name="MacDonald P.J.P."/>
            <person name="McCowen C."/>
            <person name="Montmayeur A."/>
            <person name="Murphy C."/>
            <person name="Neiman D."/>
            <person name="Pearson M."/>
            <person name="Priest M."/>
            <person name="Roberts A."/>
            <person name="Saif S."/>
            <person name="Shea T."/>
            <person name="Sisk P."/>
            <person name="Stolte C."/>
            <person name="Sykes S."/>
            <person name="Wortman J."/>
            <person name="Nusbaum C."/>
            <person name="Birren B."/>
        </authorList>
    </citation>
    <scope>NUCLEOTIDE SEQUENCE [LARGE SCALE GENOMIC DNA]</scope>
    <source>
        <strain evidence="1 2">LL-WM9</strain>
    </source>
</reference>
<dbReference type="EMBL" id="AIMC01000049">
    <property type="protein sequence ID" value="EJF74169.1"/>
    <property type="molecule type" value="Genomic_DNA"/>
</dbReference>
<dbReference type="HOGENOM" id="CLU_3408767_0_0_5"/>
<evidence type="ECO:0000313" key="2">
    <source>
        <dbReference type="Proteomes" id="UP000008748"/>
    </source>
</evidence>
<name>J0PVJ2_9HYPH</name>
<dbReference type="PATRIC" id="fig|1094552.3.peg.1781"/>
<comment type="caution">
    <text evidence="1">The sequence shown here is derived from an EMBL/GenBank/DDBJ whole genome shotgun (WGS) entry which is preliminary data.</text>
</comment>
<gene>
    <name evidence="1" type="ORF">ME7_01587</name>
</gene>
<dbReference type="Proteomes" id="UP000008748">
    <property type="component" value="Unassembled WGS sequence"/>
</dbReference>
<protein>
    <submittedName>
        <fullName evidence="1">Uncharacterized protein</fullName>
    </submittedName>
</protein>
<evidence type="ECO:0000313" key="1">
    <source>
        <dbReference type="EMBL" id="EJF74169.1"/>
    </source>
</evidence>
<keyword evidence="2" id="KW-1185">Reference proteome</keyword>
<proteinExistence type="predicted"/>
<organism evidence="1 2">
    <name type="scientific">Bartonella birtlesii LL-WM9</name>
    <dbReference type="NCBI Taxonomy" id="1094552"/>
    <lineage>
        <taxon>Bacteria</taxon>
        <taxon>Pseudomonadati</taxon>
        <taxon>Pseudomonadota</taxon>
        <taxon>Alphaproteobacteria</taxon>
        <taxon>Hyphomicrobiales</taxon>
        <taxon>Bartonellaceae</taxon>
        <taxon>Bartonella</taxon>
    </lineage>
</organism>